<feature type="compositionally biased region" description="Low complexity" evidence="2">
    <location>
        <begin position="30"/>
        <end position="50"/>
    </location>
</feature>
<reference evidence="4" key="1">
    <citation type="submission" date="2019-06" db="EMBL/GenBank/DDBJ databases">
        <authorList>
            <person name="Zheng W."/>
        </authorList>
    </citation>
    <scope>NUCLEOTIDE SEQUENCE</scope>
    <source>
        <strain evidence="4">QDHG01</strain>
    </source>
</reference>
<evidence type="ECO:0000313" key="4">
    <source>
        <dbReference type="EMBL" id="TNV85763.1"/>
    </source>
</evidence>
<feature type="region of interest" description="Disordered" evidence="2">
    <location>
        <begin position="1"/>
        <end position="66"/>
    </location>
</feature>
<sequence length="975" mass="113251">MPTAKSVTFKDNEVIKKGPLPPKGQSPNRQQIQQKQPTQQKPQQPPQQQQHGHGNITLKQYTREEEDKMLGLNSQTRAQQIAAKLPSANKASPQRRPIQPQQAVPVKKNSQGENMSQKEFLEKNQKHLKELRQAQVEAMGPNSVAQFDHMILRERLRVIVPLQKLYEKIFFDDYDLSVVCRPHDMYSDQTLKKSHFKKIIMRDVPAIQREANEEQTSHEFERLVEACPRTAPKAGDLESEVRIFYDKLYDEMRDLARLRLPINILYTRNIIEFNRLTQPQENAQQQEKDSVFAFKDPRLRHLNKGFKREELQVSFIDFAASEQVKHGIDEIIKFNCMTLEFNYMHDVFTCLGHLAIERTGSYDWGGLFSFYDKNHDNLLDKNELKGMIINCGPTFAEVTEAEIQFIFNVMSFFERHLKKSTFMEWIQSMLGREKKKLIYYTQYLDVQTMTIRKPEDLVLRNAKEAKFYRAIRGVDEEAIQVITPSVVKFLANEISLLGDIFLQQTIERSAMVDENDRVLIEFDSLIQVLTRFSYFSTREDRNELRVWLFNNHLFAATPKFYDKNTIYVDVANLMKLLKQETKSMFPQQKLSEEDMFDRDDMLSNTLEGIHAKIRDQLLQRQVEKAIEGIRMYSRNEMEEIGERELRKIFNQCLPGITLFQQNSLVESLRTILPSDDKNVFRRFLATEVISMLEEISHVPLQHGQTQSFHFGRSHSNLLSQGVSRLGTQMPQGKSGDISMDRFVGEIDEILLSSDRKPKPTITVEGDETPPLKTQSTEDFKFERTSTMRSNMQQQQAQIKAQLSIKEFNEYKENSSTVVNITLSASTITGVSGKNMYISQPLKQVSSSSLNFTTTLNSFFDRLFTYLNNLANTDEVPYFELKLKRVMDILGEEVFRGHLDPNGQKGFVVAWEMLNYIKDPSFVFRDLKATEGEIQAFVKFAVQVAGLENEESLMQAKIKYAFLLAQIEQNFFIRYT</sequence>
<keyword evidence="1" id="KW-0106">Calcium</keyword>
<protein>
    <recommendedName>
        <fullName evidence="3">EF-hand domain-containing protein</fullName>
    </recommendedName>
</protein>
<proteinExistence type="predicted"/>
<dbReference type="InterPro" id="IPR018247">
    <property type="entry name" value="EF_Hand_1_Ca_BS"/>
</dbReference>
<accession>A0A8J8P1U8</accession>
<dbReference type="EMBL" id="RRYP01001564">
    <property type="protein sequence ID" value="TNV85763.1"/>
    <property type="molecule type" value="Genomic_DNA"/>
</dbReference>
<evidence type="ECO:0000259" key="3">
    <source>
        <dbReference type="PROSITE" id="PS50222"/>
    </source>
</evidence>
<dbReference type="SUPFAM" id="SSF47473">
    <property type="entry name" value="EF-hand"/>
    <property type="match status" value="1"/>
</dbReference>
<dbReference type="InterPro" id="IPR011992">
    <property type="entry name" value="EF-hand-dom_pair"/>
</dbReference>
<dbReference type="GO" id="GO:0005509">
    <property type="term" value="F:calcium ion binding"/>
    <property type="evidence" value="ECO:0007669"/>
    <property type="project" value="InterPro"/>
</dbReference>
<evidence type="ECO:0000256" key="1">
    <source>
        <dbReference type="ARBA" id="ARBA00022837"/>
    </source>
</evidence>
<evidence type="ECO:0000256" key="2">
    <source>
        <dbReference type="SAM" id="MobiDB-lite"/>
    </source>
</evidence>
<evidence type="ECO:0000313" key="5">
    <source>
        <dbReference type="Proteomes" id="UP000785679"/>
    </source>
</evidence>
<comment type="caution">
    <text evidence="4">The sequence shown here is derived from an EMBL/GenBank/DDBJ whole genome shotgun (WGS) entry which is preliminary data.</text>
</comment>
<feature type="domain" description="EF-hand" evidence="3">
    <location>
        <begin position="367"/>
        <end position="394"/>
    </location>
</feature>
<feature type="region of interest" description="Disordered" evidence="2">
    <location>
        <begin position="84"/>
        <end position="114"/>
    </location>
</feature>
<name>A0A8J8P1U8_HALGN</name>
<gene>
    <name evidence="4" type="ORF">FGO68_gene10606</name>
</gene>
<dbReference type="InterPro" id="IPR002048">
    <property type="entry name" value="EF_hand_dom"/>
</dbReference>
<keyword evidence="5" id="KW-1185">Reference proteome</keyword>
<dbReference type="PROSITE" id="PS00018">
    <property type="entry name" value="EF_HAND_1"/>
    <property type="match status" value="1"/>
</dbReference>
<dbReference type="OrthoDB" id="322564at2759"/>
<dbReference type="PROSITE" id="PS50222">
    <property type="entry name" value="EF_HAND_2"/>
    <property type="match status" value="1"/>
</dbReference>
<dbReference type="AlphaFoldDB" id="A0A8J8P1U8"/>
<organism evidence="4 5">
    <name type="scientific">Halteria grandinella</name>
    <dbReference type="NCBI Taxonomy" id="5974"/>
    <lineage>
        <taxon>Eukaryota</taxon>
        <taxon>Sar</taxon>
        <taxon>Alveolata</taxon>
        <taxon>Ciliophora</taxon>
        <taxon>Intramacronucleata</taxon>
        <taxon>Spirotrichea</taxon>
        <taxon>Stichotrichia</taxon>
        <taxon>Sporadotrichida</taxon>
        <taxon>Halteriidae</taxon>
        <taxon>Halteria</taxon>
    </lineage>
</organism>
<dbReference type="Proteomes" id="UP000785679">
    <property type="component" value="Unassembled WGS sequence"/>
</dbReference>